<dbReference type="CDD" id="cd08964">
    <property type="entry name" value="L-asparaginase_II"/>
    <property type="match status" value="1"/>
</dbReference>
<name>A0ABN1U1P0_9ACTN</name>
<proteinExistence type="inferred from homology"/>
<dbReference type="SMART" id="SM00870">
    <property type="entry name" value="Asparaginase"/>
    <property type="match status" value="1"/>
</dbReference>
<evidence type="ECO:0000259" key="5">
    <source>
        <dbReference type="Pfam" id="PF17763"/>
    </source>
</evidence>
<dbReference type="InterPro" id="IPR004550">
    <property type="entry name" value="AsnASE_II"/>
</dbReference>
<comment type="caution">
    <text evidence="6">The sequence shown here is derived from an EMBL/GenBank/DDBJ whole genome shotgun (WGS) entry which is preliminary data.</text>
</comment>
<protein>
    <recommendedName>
        <fullName evidence="8">L-asparaginase</fullName>
    </recommendedName>
</protein>
<dbReference type="InterPro" id="IPR036152">
    <property type="entry name" value="Asp/glu_Ase-like_sf"/>
</dbReference>
<dbReference type="Pfam" id="PF17763">
    <property type="entry name" value="Asparaginase_C"/>
    <property type="match status" value="1"/>
</dbReference>
<keyword evidence="3" id="KW-0732">Signal</keyword>
<dbReference type="SUPFAM" id="SSF53774">
    <property type="entry name" value="Glutaminase/Asparaginase"/>
    <property type="match status" value="1"/>
</dbReference>
<dbReference type="Pfam" id="PF00710">
    <property type="entry name" value="Asparaginase"/>
    <property type="match status" value="1"/>
</dbReference>
<dbReference type="InterPro" id="IPR027473">
    <property type="entry name" value="L-asparaginase_C"/>
</dbReference>
<feature type="signal peptide" evidence="3">
    <location>
        <begin position="1"/>
        <end position="33"/>
    </location>
</feature>
<dbReference type="EMBL" id="BAAALG010000014">
    <property type="protein sequence ID" value="GAA1112569.1"/>
    <property type="molecule type" value="Genomic_DNA"/>
</dbReference>
<comment type="similarity">
    <text evidence="1">Belongs to the asparaginase 1 family.</text>
</comment>
<organism evidence="6 7">
    <name type="scientific">Nocardioides dubius</name>
    <dbReference type="NCBI Taxonomy" id="317019"/>
    <lineage>
        <taxon>Bacteria</taxon>
        <taxon>Bacillati</taxon>
        <taxon>Actinomycetota</taxon>
        <taxon>Actinomycetes</taxon>
        <taxon>Propionibacteriales</taxon>
        <taxon>Nocardioidaceae</taxon>
        <taxon>Nocardioides</taxon>
    </lineage>
</organism>
<dbReference type="PRINTS" id="PR00139">
    <property type="entry name" value="ASNGLNASE"/>
</dbReference>
<dbReference type="PIRSF" id="PIRSF500176">
    <property type="entry name" value="L_ASNase"/>
    <property type="match status" value="1"/>
</dbReference>
<dbReference type="Gene3D" id="3.40.50.40">
    <property type="match status" value="1"/>
</dbReference>
<feature type="domain" description="L-asparaginase N-terminal" evidence="4">
    <location>
        <begin position="60"/>
        <end position="260"/>
    </location>
</feature>
<dbReference type="PANTHER" id="PTHR11707:SF28">
    <property type="entry name" value="60 KDA LYSOPHOSPHOLIPASE"/>
    <property type="match status" value="1"/>
</dbReference>
<dbReference type="SFLD" id="SFLDS00057">
    <property type="entry name" value="Glutaminase/Asparaginase"/>
    <property type="match status" value="1"/>
</dbReference>
<evidence type="ECO:0000256" key="1">
    <source>
        <dbReference type="ARBA" id="ARBA00010518"/>
    </source>
</evidence>
<keyword evidence="2" id="KW-0378">Hydrolase</keyword>
<dbReference type="InterPro" id="IPR037152">
    <property type="entry name" value="L-asparaginase_N_sf"/>
</dbReference>
<accession>A0ABN1U1P0</accession>
<keyword evidence="7" id="KW-1185">Reference proteome</keyword>
<dbReference type="InterPro" id="IPR027474">
    <property type="entry name" value="L-asparaginase_N"/>
</dbReference>
<evidence type="ECO:0000313" key="7">
    <source>
        <dbReference type="Proteomes" id="UP001501581"/>
    </source>
</evidence>
<dbReference type="Proteomes" id="UP001501581">
    <property type="component" value="Unassembled WGS sequence"/>
</dbReference>
<dbReference type="Gene3D" id="2.60.40.10">
    <property type="entry name" value="Immunoglobulins"/>
    <property type="match status" value="1"/>
</dbReference>
<evidence type="ECO:0000259" key="4">
    <source>
        <dbReference type="Pfam" id="PF00710"/>
    </source>
</evidence>
<evidence type="ECO:0008006" key="8">
    <source>
        <dbReference type="Google" id="ProtNLM"/>
    </source>
</evidence>
<evidence type="ECO:0000256" key="3">
    <source>
        <dbReference type="SAM" id="SignalP"/>
    </source>
</evidence>
<dbReference type="RefSeq" id="WP_343996464.1">
    <property type="nucleotide sequence ID" value="NZ_BAAALG010000014.1"/>
</dbReference>
<gene>
    <name evidence="6" type="ORF">GCM10009668_37860</name>
</gene>
<dbReference type="PIRSF" id="PIRSF001220">
    <property type="entry name" value="L-ASNase_gatD"/>
    <property type="match status" value="1"/>
</dbReference>
<evidence type="ECO:0000313" key="6">
    <source>
        <dbReference type="EMBL" id="GAA1112569.1"/>
    </source>
</evidence>
<reference evidence="6 7" key="1">
    <citation type="journal article" date="2019" name="Int. J. Syst. Evol. Microbiol.">
        <title>The Global Catalogue of Microorganisms (GCM) 10K type strain sequencing project: providing services to taxonomists for standard genome sequencing and annotation.</title>
        <authorList>
            <consortium name="The Broad Institute Genomics Platform"/>
            <consortium name="The Broad Institute Genome Sequencing Center for Infectious Disease"/>
            <person name="Wu L."/>
            <person name="Ma J."/>
        </authorList>
    </citation>
    <scope>NUCLEOTIDE SEQUENCE [LARGE SCALE GENOMIC DNA]</scope>
    <source>
        <strain evidence="6 7">JCM 13008</strain>
    </source>
</reference>
<dbReference type="InterPro" id="IPR040919">
    <property type="entry name" value="Asparaginase_C"/>
</dbReference>
<dbReference type="Gene3D" id="3.40.50.1170">
    <property type="entry name" value="L-asparaginase, N-terminal domain"/>
    <property type="match status" value="1"/>
</dbReference>
<feature type="chain" id="PRO_5045075367" description="L-asparaginase" evidence="3">
    <location>
        <begin position="34"/>
        <end position="520"/>
    </location>
</feature>
<dbReference type="PANTHER" id="PTHR11707">
    <property type="entry name" value="L-ASPARAGINASE"/>
    <property type="match status" value="1"/>
</dbReference>
<dbReference type="InterPro" id="IPR013783">
    <property type="entry name" value="Ig-like_fold"/>
</dbReference>
<sequence>MTKKNSKRALSAVAIAGLGLSVLAIGASTGATASPETQVVISSATYQQAVAAAAAPGSPKVTVVATGGTLAGKATGRDTFGSYRAGTYLMTDLLDQLRPELDGVAAVDSVQFGNGGSSSYTIEKYRELTLAVEEALKTSDGVVVTTGTDTMEEFAYWLDLTVQSKKPVVITGAMRPWAAGATASEQPVIGTDGPANLYNAVKLAAGQQTYCFGTVLMLNDEIHAAREVRKTNTTRMDTFGSPSNGPLGYIDEGATVLNHAPARVAKCDGDAWATPFDVSTITPADLPKVEIAYAYQEASGSMIEGLVGDGATGIVTMGTGAGGLSGTMGAARTAAVGNGVWFVSTTRTGTGNVTGSGNGIIAGGDLQGTKARLLLLLSRAFTDDIAQAKTWFTTIGNPPATYVPGEVVEPEPETPEPTVTGTSATKLKVAKPVKVGRKITATVTVTGAEKVVPTGKVTFRINGSTVKTVSLWSAKKGVLRVTLPKQKKPGKIGVEAYFTPAATSTLAPSNGITWVNVKRR</sequence>
<dbReference type="PROSITE" id="PS51732">
    <property type="entry name" value="ASN_GLN_ASE_3"/>
    <property type="match status" value="1"/>
</dbReference>
<dbReference type="InterPro" id="IPR006034">
    <property type="entry name" value="Asparaginase/glutaminase-like"/>
</dbReference>
<feature type="domain" description="Asparaginase/glutaminase C-terminal" evidence="5">
    <location>
        <begin position="288"/>
        <end position="392"/>
    </location>
</feature>
<evidence type="ECO:0000256" key="2">
    <source>
        <dbReference type="ARBA" id="ARBA00022801"/>
    </source>
</evidence>